<dbReference type="AlphaFoldDB" id="A0A6J4LCL8"/>
<dbReference type="InterPro" id="IPR029024">
    <property type="entry name" value="TerB-like"/>
</dbReference>
<evidence type="ECO:0000313" key="2">
    <source>
        <dbReference type="EMBL" id="CAA9328844.1"/>
    </source>
</evidence>
<feature type="domain" description="Co-chaperone DjlA N-terminal" evidence="1">
    <location>
        <begin position="1"/>
        <end position="39"/>
    </location>
</feature>
<accession>A0A6J4LCL8</accession>
<protein>
    <recommendedName>
        <fullName evidence="1">Co-chaperone DjlA N-terminal domain-containing protein</fullName>
    </recommendedName>
</protein>
<dbReference type="Gene3D" id="1.10.3680.10">
    <property type="entry name" value="TerB-like"/>
    <property type="match status" value="1"/>
</dbReference>
<dbReference type="InterPro" id="IPR007791">
    <property type="entry name" value="DjlA_N"/>
</dbReference>
<gene>
    <name evidence="2" type="ORF">AVDCRST_MAG40-1822</name>
</gene>
<organism evidence="2">
    <name type="scientific">uncultured Gemmatimonadaceae bacterium</name>
    <dbReference type="NCBI Taxonomy" id="246130"/>
    <lineage>
        <taxon>Bacteria</taxon>
        <taxon>Pseudomonadati</taxon>
        <taxon>Gemmatimonadota</taxon>
        <taxon>Gemmatimonadia</taxon>
        <taxon>Gemmatimonadales</taxon>
        <taxon>Gemmatimonadaceae</taxon>
        <taxon>environmental samples</taxon>
    </lineage>
</organism>
<dbReference type="SUPFAM" id="SSF158682">
    <property type="entry name" value="TerB-like"/>
    <property type="match status" value="1"/>
</dbReference>
<evidence type="ECO:0000259" key="1">
    <source>
        <dbReference type="Pfam" id="PF05099"/>
    </source>
</evidence>
<sequence length="47" mass="5114">MMWGVALADGEVAEHEHYLTRKIANLLELDPAHLSAAKQSAAARRNG</sequence>
<dbReference type="EMBL" id="CADCTX010000568">
    <property type="protein sequence ID" value="CAA9328844.1"/>
    <property type="molecule type" value="Genomic_DNA"/>
</dbReference>
<dbReference type="Pfam" id="PF05099">
    <property type="entry name" value="TerB"/>
    <property type="match status" value="1"/>
</dbReference>
<proteinExistence type="predicted"/>
<name>A0A6J4LCL8_9BACT</name>
<reference evidence="2" key="1">
    <citation type="submission" date="2020-02" db="EMBL/GenBank/DDBJ databases">
        <authorList>
            <person name="Meier V. D."/>
        </authorList>
    </citation>
    <scope>NUCLEOTIDE SEQUENCE</scope>
    <source>
        <strain evidence="2">AVDCRST_MAG40</strain>
    </source>
</reference>